<sequence>MSDYQFRQTFQHSRSFISFTEEDPLDVKKCYLDLNTLHAREESAIR</sequence>
<dbReference type="Proteomes" id="UP000607653">
    <property type="component" value="Unassembled WGS sequence"/>
</dbReference>
<protein>
    <submittedName>
        <fullName evidence="1">Uncharacterized protein</fullName>
    </submittedName>
</protein>
<proteinExistence type="predicted"/>
<evidence type="ECO:0000313" key="2">
    <source>
        <dbReference type="Proteomes" id="UP000607653"/>
    </source>
</evidence>
<gene>
    <name evidence="1" type="ORF">HUJ06_005301</name>
</gene>
<accession>A0A822YSW9</accession>
<comment type="caution">
    <text evidence="1">The sequence shown here is derived from an EMBL/GenBank/DDBJ whole genome shotgun (WGS) entry which is preliminary data.</text>
</comment>
<dbReference type="AlphaFoldDB" id="A0A822YSW9"/>
<keyword evidence="2" id="KW-1185">Reference proteome</keyword>
<dbReference type="EMBL" id="DUZY01000004">
    <property type="protein sequence ID" value="DAD34661.1"/>
    <property type="molecule type" value="Genomic_DNA"/>
</dbReference>
<reference evidence="1 2" key="1">
    <citation type="journal article" date="2020" name="Mol. Biol. Evol.">
        <title>Distinct Expression and Methylation Patterns for Genes with Different Fates following a Single Whole-Genome Duplication in Flowering Plants.</title>
        <authorList>
            <person name="Shi T."/>
            <person name="Rahmani R.S."/>
            <person name="Gugger P.F."/>
            <person name="Wang M."/>
            <person name="Li H."/>
            <person name="Zhang Y."/>
            <person name="Li Z."/>
            <person name="Wang Q."/>
            <person name="Van de Peer Y."/>
            <person name="Marchal K."/>
            <person name="Chen J."/>
        </authorList>
    </citation>
    <scope>NUCLEOTIDE SEQUENCE [LARGE SCALE GENOMIC DNA]</scope>
    <source>
        <tissue evidence="1">Leaf</tissue>
    </source>
</reference>
<organism evidence="1 2">
    <name type="scientific">Nelumbo nucifera</name>
    <name type="common">Sacred lotus</name>
    <dbReference type="NCBI Taxonomy" id="4432"/>
    <lineage>
        <taxon>Eukaryota</taxon>
        <taxon>Viridiplantae</taxon>
        <taxon>Streptophyta</taxon>
        <taxon>Embryophyta</taxon>
        <taxon>Tracheophyta</taxon>
        <taxon>Spermatophyta</taxon>
        <taxon>Magnoliopsida</taxon>
        <taxon>Proteales</taxon>
        <taxon>Nelumbonaceae</taxon>
        <taxon>Nelumbo</taxon>
    </lineage>
</organism>
<evidence type="ECO:0000313" key="1">
    <source>
        <dbReference type="EMBL" id="DAD34661.1"/>
    </source>
</evidence>
<name>A0A822YSW9_NELNU</name>